<dbReference type="SUPFAM" id="SSF51445">
    <property type="entry name" value="(Trans)glycosidases"/>
    <property type="match status" value="1"/>
</dbReference>
<dbReference type="Proteomes" id="UP000821837">
    <property type="component" value="Chromosome 6"/>
</dbReference>
<comment type="caution">
    <text evidence="2">The sequence shown here is derived from an EMBL/GenBank/DDBJ whole genome shotgun (WGS) entry which is preliminary data.</text>
</comment>
<accession>A0A9D4PQX5</accession>
<feature type="compositionally biased region" description="Polar residues" evidence="1">
    <location>
        <begin position="122"/>
        <end position="132"/>
    </location>
</feature>
<feature type="compositionally biased region" description="Polar residues" evidence="1">
    <location>
        <begin position="259"/>
        <end position="270"/>
    </location>
</feature>
<evidence type="ECO:0008006" key="4">
    <source>
        <dbReference type="Google" id="ProtNLM"/>
    </source>
</evidence>
<feature type="compositionally biased region" description="Basic and acidic residues" evidence="1">
    <location>
        <begin position="284"/>
        <end position="295"/>
    </location>
</feature>
<reference evidence="2" key="2">
    <citation type="submission" date="2021-09" db="EMBL/GenBank/DDBJ databases">
        <authorList>
            <person name="Jia N."/>
            <person name="Wang J."/>
            <person name="Shi W."/>
            <person name="Du L."/>
            <person name="Sun Y."/>
            <person name="Zhan W."/>
            <person name="Jiang J."/>
            <person name="Wang Q."/>
            <person name="Zhang B."/>
            <person name="Ji P."/>
            <person name="Sakyi L.B."/>
            <person name="Cui X."/>
            <person name="Yuan T."/>
            <person name="Jiang B."/>
            <person name="Yang W."/>
            <person name="Lam T.T.-Y."/>
            <person name="Chang Q."/>
            <person name="Ding S."/>
            <person name="Wang X."/>
            <person name="Zhu J."/>
            <person name="Ruan X."/>
            <person name="Zhao L."/>
            <person name="Wei J."/>
            <person name="Que T."/>
            <person name="Du C."/>
            <person name="Cheng J."/>
            <person name="Dai P."/>
            <person name="Han X."/>
            <person name="Huang E."/>
            <person name="Gao Y."/>
            <person name="Liu J."/>
            <person name="Shao H."/>
            <person name="Ye R."/>
            <person name="Li L."/>
            <person name="Wei W."/>
            <person name="Wang X."/>
            <person name="Wang C."/>
            <person name="Huo Q."/>
            <person name="Li W."/>
            <person name="Guo W."/>
            <person name="Chen H."/>
            <person name="Chen S."/>
            <person name="Zhou L."/>
            <person name="Zhou L."/>
            <person name="Ni X."/>
            <person name="Tian J."/>
            <person name="Zhou Y."/>
            <person name="Sheng Y."/>
            <person name="Liu T."/>
            <person name="Pan Y."/>
            <person name="Xia L."/>
            <person name="Li J."/>
            <person name="Zhao F."/>
            <person name="Cao W."/>
        </authorList>
    </citation>
    <scope>NUCLEOTIDE SEQUENCE</scope>
    <source>
        <strain evidence="2">Rsan-2018</strain>
        <tissue evidence="2">Larvae</tissue>
    </source>
</reference>
<name>A0A9D4PQX5_RHISA</name>
<evidence type="ECO:0000313" key="3">
    <source>
        <dbReference type="Proteomes" id="UP000821837"/>
    </source>
</evidence>
<organism evidence="2 3">
    <name type="scientific">Rhipicephalus sanguineus</name>
    <name type="common">Brown dog tick</name>
    <name type="synonym">Ixodes sanguineus</name>
    <dbReference type="NCBI Taxonomy" id="34632"/>
    <lineage>
        <taxon>Eukaryota</taxon>
        <taxon>Metazoa</taxon>
        <taxon>Ecdysozoa</taxon>
        <taxon>Arthropoda</taxon>
        <taxon>Chelicerata</taxon>
        <taxon>Arachnida</taxon>
        <taxon>Acari</taxon>
        <taxon>Parasitiformes</taxon>
        <taxon>Ixodida</taxon>
        <taxon>Ixodoidea</taxon>
        <taxon>Ixodidae</taxon>
        <taxon>Rhipicephalinae</taxon>
        <taxon>Rhipicephalus</taxon>
        <taxon>Rhipicephalus</taxon>
    </lineage>
</organism>
<feature type="compositionally biased region" description="Basic and acidic residues" evidence="1">
    <location>
        <begin position="140"/>
        <end position="153"/>
    </location>
</feature>
<proteinExistence type="predicted"/>
<feature type="region of interest" description="Disordered" evidence="1">
    <location>
        <begin position="79"/>
        <end position="206"/>
    </location>
</feature>
<reference evidence="2" key="1">
    <citation type="journal article" date="2020" name="Cell">
        <title>Large-Scale Comparative Analyses of Tick Genomes Elucidate Their Genetic Diversity and Vector Capacities.</title>
        <authorList>
            <consortium name="Tick Genome and Microbiome Consortium (TIGMIC)"/>
            <person name="Jia N."/>
            <person name="Wang J."/>
            <person name="Shi W."/>
            <person name="Du L."/>
            <person name="Sun Y."/>
            <person name="Zhan W."/>
            <person name="Jiang J.F."/>
            <person name="Wang Q."/>
            <person name="Zhang B."/>
            <person name="Ji P."/>
            <person name="Bell-Sakyi L."/>
            <person name="Cui X.M."/>
            <person name="Yuan T.T."/>
            <person name="Jiang B.G."/>
            <person name="Yang W.F."/>
            <person name="Lam T.T."/>
            <person name="Chang Q.C."/>
            <person name="Ding S.J."/>
            <person name="Wang X.J."/>
            <person name="Zhu J.G."/>
            <person name="Ruan X.D."/>
            <person name="Zhao L."/>
            <person name="Wei J.T."/>
            <person name="Ye R.Z."/>
            <person name="Que T.C."/>
            <person name="Du C.H."/>
            <person name="Zhou Y.H."/>
            <person name="Cheng J.X."/>
            <person name="Dai P.F."/>
            <person name="Guo W.B."/>
            <person name="Han X.H."/>
            <person name="Huang E.J."/>
            <person name="Li L.F."/>
            <person name="Wei W."/>
            <person name="Gao Y.C."/>
            <person name="Liu J.Z."/>
            <person name="Shao H.Z."/>
            <person name="Wang X."/>
            <person name="Wang C.C."/>
            <person name="Yang T.C."/>
            <person name="Huo Q.B."/>
            <person name="Li W."/>
            <person name="Chen H.Y."/>
            <person name="Chen S.E."/>
            <person name="Zhou L.G."/>
            <person name="Ni X.B."/>
            <person name="Tian J.H."/>
            <person name="Sheng Y."/>
            <person name="Liu T."/>
            <person name="Pan Y.S."/>
            <person name="Xia L.Y."/>
            <person name="Li J."/>
            <person name="Zhao F."/>
            <person name="Cao W.C."/>
        </authorList>
    </citation>
    <scope>NUCLEOTIDE SEQUENCE</scope>
    <source>
        <strain evidence="2">Rsan-2018</strain>
    </source>
</reference>
<dbReference type="AlphaFoldDB" id="A0A9D4PQX5"/>
<evidence type="ECO:0000313" key="2">
    <source>
        <dbReference type="EMBL" id="KAH7948162.1"/>
    </source>
</evidence>
<feature type="compositionally biased region" description="Low complexity" evidence="1">
    <location>
        <begin position="171"/>
        <end position="182"/>
    </location>
</feature>
<dbReference type="InterPro" id="IPR017853">
    <property type="entry name" value="GH"/>
</dbReference>
<keyword evidence="3" id="KW-1185">Reference proteome</keyword>
<feature type="compositionally biased region" description="Basic and acidic residues" evidence="1">
    <location>
        <begin position="88"/>
        <end position="98"/>
    </location>
</feature>
<gene>
    <name evidence="2" type="ORF">HPB52_018914</name>
</gene>
<sequence length="646" mass="71860">MDNSEEGSLLFPATTRFTRSSKAPEVQGRSAPSPRSPPPARWHRRLSHGSGSTCRGTPEDENYVANSYMTSDDSYSVLYPTSPNLFDEPSKMYDDTAATRRRHVSLPSKPFGTGDAVRARSPASQGRSTPSQRLRRPRAQRVELDDRQNDTFRRAAQRHSARGLYHDVDDVSSSRIPSPVIPATFTDSKYTSHARAPRRPQQRVVGVPRRRVTSVPRRVRVVVLSKNGTPSLSPSPPIDEFTDIPPVDLILFEPPKSLTASVRPSGQSLLPLNASPPRGIRRLSKQEPVEKDEIRSGSPPPMTAGVERPLYTSGVEEPPASPAEPATNDRVTCLKIWVLCVATATTLSIPFGTVILSYLLTPLRDMSNLTARPLGSTTNPMTASTAVPMYTFPIPQKRQTVDPWYAVPQRCQAVPLVSDATGQVNPQNSPLSPRSNLSVIFCLYNNTRFYRNGTYDFLPQNIPFALCRNIVYWSFGVRDGVPISRVESFDRTYRLDKLSEVANRSGVPDVRILLTMGGYLEDYAQLSLLGRDTAALSRFVQRTMTLMKSHFLHGVVIHWVEGEPTCKHSAVDDGGVLRAVFLMLRRIFLLNRFSGQLAAIVSAGTPARNAVVSILDMIYFVFIETWKVWYSVPLTIEMYGVWGFKV</sequence>
<dbReference type="Gene3D" id="3.20.20.80">
    <property type="entry name" value="Glycosidases"/>
    <property type="match status" value="1"/>
</dbReference>
<evidence type="ECO:0000256" key="1">
    <source>
        <dbReference type="SAM" id="MobiDB-lite"/>
    </source>
</evidence>
<dbReference type="EMBL" id="JABSTV010001252">
    <property type="protein sequence ID" value="KAH7948162.1"/>
    <property type="molecule type" value="Genomic_DNA"/>
</dbReference>
<feature type="region of interest" description="Disordered" evidence="1">
    <location>
        <begin position="1"/>
        <end position="60"/>
    </location>
</feature>
<protein>
    <recommendedName>
        <fullName evidence="4">Chitinase</fullName>
    </recommendedName>
</protein>
<feature type="region of interest" description="Disordered" evidence="1">
    <location>
        <begin position="259"/>
        <end position="326"/>
    </location>
</feature>